<feature type="transmembrane region" description="Helical" evidence="7">
    <location>
        <begin position="145"/>
        <end position="171"/>
    </location>
</feature>
<name>A0ABW5W9X0_9PSEU</name>
<evidence type="ECO:0000256" key="3">
    <source>
        <dbReference type="ARBA" id="ARBA00022475"/>
    </source>
</evidence>
<reference evidence="10" key="1">
    <citation type="journal article" date="2019" name="Int. J. Syst. Evol. Microbiol.">
        <title>The Global Catalogue of Microorganisms (GCM) 10K type strain sequencing project: providing services to taxonomists for standard genome sequencing and annotation.</title>
        <authorList>
            <consortium name="The Broad Institute Genomics Platform"/>
            <consortium name="The Broad Institute Genome Sequencing Center for Infectious Disease"/>
            <person name="Wu L."/>
            <person name="Ma J."/>
        </authorList>
    </citation>
    <scope>NUCLEOTIDE SEQUENCE [LARGE SCALE GENOMIC DNA]</scope>
    <source>
        <strain evidence="10">IBRC-M 10906</strain>
    </source>
</reference>
<dbReference type="Proteomes" id="UP001597478">
    <property type="component" value="Unassembled WGS sequence"/>
</dbReference>
<comment type="subcellular location">
    <subcellularLocation>
        <location evidence="1 7">Cell membrane</location>
        <topology evidence="1 7">Multi-pass membrane protein</topology>
    </subcellularLocation>
</comment>
<accession>A0ABW5W9X0</accession>
<keyword evidence="6 7" id="KW-0472">Membrane</keyword>
<protein>
    <submittedName>
        <fullName evidence="9">ABC transporter permease</fullName>
    </submittedName>
</protein>
<feature type="transmembrane region" description="Helical" evidence="7">
    <location>
        <begin position="104"/>
        <end position="124"/>
    </location>
</feature>
<feature type="transmembrane region" description="Helical" evidence="7">
    <location>
        <begin position="183"/>
        <end position="203"/>
    </location>
</feature>
<dbReference type="SUPFAM" id="SSF161098">
    <property type="entry name" value="MetI-like"/>
    <property type="match status" value="1"/>
</dbReference>
<dbReference type="EMBL" id="JBHUOF010000019">
    <property type="protein sequence ID" value="MFD2800682.1"/>
    <property type="molecule type" value="Genomic_DNA"/>
</dbReference>
<comment type="caution">
    <text evidence="9">The sequence shown here is derived from an EMBL/GenBank/DDBJ whole genome shotgun (WGS) entry which is preliminary data.</text>
</comment>
<feature type="transmembrane region" description="Helical" evidence="7">
    <location>
        <begin position="284"/>
        <end position="310"/>
    </location>
</feature>
<evidence type="ECO:0000313" key="9">
    <source>
        <dbReference type="EMBL" id="MFD2800682.1"/>
    </source>
</evidence>
<evidence type="ECO:0000256" key="1">
    <source>
        <dbReference type="ARBA" id="ARBA00004651"/>
    </source>
</evidence>
<evidence type="ECO:0000259" key="8">
    <source>
        <dbReference type="PROSITE" id="PS50928"/>
    </source>
</evidence>
<dbReference type="InterPro" id="IPR000515">
    <property type="entry name" value="MetI-like"/>
</dbReference>
<sequence>MSRVLTSLSRRAAHLLAVLLLVTMAGTVLVNLMPGDPAITILGPTATPEQIAAFNAAHGYDQSLPVQYLQWLGGALTGDLGTSVHSDKPVVDALLERLPVTLELTVLALLLSLAAAVPMAVVAASRENSVFDRVLSKAASGLLSIPTFVLGVVLVYVLGVASGLLPVAGWAPLSAGLGENLRYVVLPVLALALAEFPSFYRLVRSDVVSTLQTDFVRTATVRGLPRWYILVRHVLRPSSLSLVTVGAVTFGRLLAGSIVVESLFGLPGLGNLALQSVPGKDIPMIQGIVVLVALAYVLINAVVDTSYAILDPRMRT</sequence>
<dbReference type="PANTHER" id="PTHR43163">
    <property type="entry name" value="DIPEPTIDE TRANSPORT SYSTEM PERMEASE PROTEIN DPPB-RELATED"/>
    <property type="match status" value="1"/>
</dbReference>
<organism evidence="9 10">
    <name type="scientific">Prauserella oleivorans</name>
    <dbReference type="NCBI Taxonomy" id="1478153"/>
    <lineage>
        <taxon>Bacteria</taxon>
        <taxon>Bacillati</taxon>
        <taxon>Actinomycetota</taxon>
        <taxon>Actinomycetes</taxon>
        <taxon>Pseudonocardiales</taxon>
        <taxon>Pseudonocardiaceae</taxon>
        <taxon>Prauserella</taxon>
    </lineage>
</organism>
<feature type="domain" description="ABC transmembrane type-1" evidence="8">
    <location>
        <begin position="98"/>
        <end position="303"/>
    </location>
</feature>
<evidence type="ECO:0000256" key="6">
    <source>
        <dbReference type="ARBA" id="ARBA00023136"/>
    </source>
</evidence>
<keyword evidence="2 7" id="KW-0813">Transport</keyword>
<evidence type="ECO:0000256" key="7">
    <source>
        <dbReference type="RuleBase" id="RU363032"/>
    </source>
</evidence>
<dbReference type="Pfam" id="PF00528">
    <property type="entry name" value="BPD_transp_1"/>
    <property type="match status" value="1"/>
</dbReference>
<evidence type="ECO:0000256" key="2">
    <source>
        <dbReference type="ARBA" id="ARBA00022448"/>
    </source>
</evidence>
<evidence type="ECO:0000313" key="10">
    <source>
        <dbReference type="Proteomes" id="UP001597478"/>
    </source>
</evidence>
<comment type="similarity">
    <text evidence="7">Belongs to the binding-protein-dependent transport system permease family.</text>
</comment>
<dbReference type="Pfam" id="PF19300">
    <property type="entry name" value="BPD_transp_1_N"/>
    <property type="match status" value="1"/>
</dbReference>
<dbReference type="CDD" id="cd06261">
    <property type="entry name" value="TM_PBP2"/>
    <property type="match status" value="1"/>
</dbReference>
<dbReference type="RefSeq" id="WP_377392051.1">
    <property type="nucleotide sequence ID" value="NZ_JBHSAN010000028.1"/>
</dbReference>
<evidence type="ECO:0000256" key="5">
    <source>
        <dbReference type="ARBA" id="ARBA00022989"/>
    </source>
</evidence>
<dbReference type="Gene3D" id="1.10.3720.10">
    <property type="entry name" value="MetI-like"/>
    <property type="match status" value="1"/>
</dbReference>
<proteinExistence type="inferred from homology"/>
<dbReference type="PANTHER" id="PTHR43163:SF6">
    <property type="entry name" value="DIPEPTIDE TRANSPORT SYSTEM PERMEASE PROTEIN DPPB-RELATED"/>
    <property type="match status" value="1"/>
</dbReference>
<dbReference type="PROSITE" id="PS50928">
    <property type="entry name" value="ABC_TM1"/>
    <property type="match status" value="1"/>
</dbReference>
<keyword evidence="3" id="KW-1003">Cell membrane</keyword>
<keyword evidence="4 7" id="KW-0812">Transmembrane</keyword>
<feature type="transmembrane region" description="Helical" evidence="7">
    <location>
        <begin position="12"/>
        <end position="33"/>
    </location>
</feature>
<feature type="transmembrane region" description="Helical" evidence="7">
    <location>
        <begin position="240"/>
        <end position="264"/>
    </location>
</feature>
<dbReference type="InterPro" id="IPR035906">
    <property type="entry name" value="MetI-like_sf"/>
</dbReference>
<evidence type="ECO:0000256" key="4">
    <source>
        <dbReference type="ARBA" id="ARBA00022692"/>
    </source>
</evidence>
<keyword evidence="5 7" id="KW-1133">Transmembrane helix</keyword>
<keyword evidence="10" id="KW-1185">Reference proteome</keyword>
<gene>
    <name evidence="9" type="ORF">ACFS2C_14905</name>
</gene>
<dbReference type="InterPro" id="IPR045621">
    <property type="entry name" value="BPD_transp_1_N"/>
</dbReference>